<name>A0A1G9T388_9BACT</name>
<dbReference type="STRING" id="1075417.SAMN05421823_11375"/>
<evidence type="ECO:0000313" key="3">
    <source>
        <dbReference type="Proteomes" id="UP000198510"/>
    </source>
</evidence>
<protein>
    <submittedName>
        <fullName evidence="2">Glycosyltransferase involved in cell wall bisynthesis</fullName>
    </submittedName>
</protein>
<dbReference type="AlphaFoldDB" id="A0A1G9T388"/>
<feature type="domain" description="Glycosyl transferase family 1" evidence="1">
    <location>
        <begin position="173"/>
        <end position="317"/>
    </location>
</feature>
<proteinExistence type="predicted"/>
<dbReference type="EMBL" id="FNFO01000013">
    <property type="protein sequence ID" value="SDM42183.1"/>
    <property type="molecule type" value="Genomic_DNA"/>
</dbReference>
<keyword evidence="2" id="KW-0808">Transferase</keyword>
<dbReference type="Gene3D" id="3.40.50.2000">
    <property type="entry name" value="Glycogen Phosphorylase B"/>
    <property type="match status" value="1"/>
</dbReference>
<accession>A0A1G9T388</accession>
<keyword evidence="3" id="KW-1185">Reference proteome</keyword>
<dbReference type="InterPro" id="IPR001296">
    <property type="entry name" value="Glyco_trans_1"/>
</dbReference>
<organism evidence="2 3">
    <name type="scientific">Catalinimonas alkaloidigena</name>
    <dbReference type="NCBI Taxonomy" id="1075417"/>
    <lineage>
        <taxon>Bacteria</taxon>
        <taxon>Pseudomonadati</taxon>
        <taxon>Bacteroidota</taxon>
        <taxon>Cytophagia</taxon>
        <taxon>Cytophagales</taxon>
        <taxon>Catalimonadaceae</taxon>
        <taxon>Catalinimonas</taxon>
    </lineage>
</organism>
<dbReference type="GO" id="GO:0016757">
    <property type="term" value="F:glycosyltransferase activity"/>
    <property type="evidence" value="ECO:0007669"/>
    <property type="project" value="InterPro"/>
</dbReference>
<dbReference type="Proteomes" id="UP000198510">
    <property type="component" value="Unassembled WGS sequence"/>
</dbReference>
<evidence type="ECO:0000259" key="1">
    <source>
        <dbReference type="Pfam" id="PF00534"/>
    </source>
</evidence>
<evidence type="ECO:0000313" key="2">
    <source>
        <dbReference type="EMBL" id="SDM42183.1"/>
    </source>
</evidence>
<reference evidence="2 3" key="1">
    <citation type="submission" date="2016-10" db="EMBL/GenBank/DDBJ databases">
        <authorList>
            <person name="de Groot N.N."/>
        </authorList>
    </citation>
    <scope>NUCLEOTIDE SEQUENCE [LARGE SCALE GENOMIC DNA]</scope>
    <source>
        <strain evidence="2 3">DSM 25186</strain>
    </source>
</reference>
<dbReference type="Pfam" id="PF00534">
    <property type="entry name" value="Glycos_transf_1"/>
    <property type="match status" value="1"/>
</dbReference>
<gene>
    <name evidence="2" type="ORF">SAMN05421823_11375</name>
</gene>
<dbReference type="SUPFAM" id="SSF53756">
    <property type="entry name" value="UDP-Glycosyltransferase/glycogen phosphorylase"/>
    <property type="match status" value="1"/>
</dbReference>
<sequence>MYAKIGLSLAALPNAHIHVIGYPAPRPDAPATLFFHPLPAFKRLSWGRLKAQWNYAKKLLQVRPDLIIINTPEYQLVTIAYKIIFGAKMYYDVLENYQMNITQTNVWPRGIRTILGQSVRLLEWGTRLFTDQYLLAERHYQNELPFVQNKFTILENKYKPEQTFLENPPSCLNNPRNRFLLSGTLAEHYGLFDAITFAERAYALDPDTRLTIIGYCAQESVWQRLQAAVAQKPYIRLIGGDRPVPHDQIVAEIRHAGVGLLPYHRSPAVDYSFPTKLFEYMAHRLPVLMTPNPYWETIAQPYQSAIFSNISKDEISNIISNIKVFSFYKSTEEHDLAKLLWQNSEHHTLVALVKRTLGIF</sequence>